<sequence length="168" mass="18994">MSKLLCVTLFFILKITKGTNEANSECLRNESLQRMINEAIDDNQDFTKDRDTIDIKDVATFEMIDSDTTSFTSTSNEENFVNVLNNIENTKAFFGKNKCGGFFIPGLGESSINSFHIFIVQIENILKACGASQKLFTLVLKFADNHCQDFESTISMLNDNLKMILDKF</sequence>
<dbReference type="VEuPathDB" id="MicrosporidiaDB:CWI36_0041p0030"/>
<feature type="signal peptide" evidence="1">
    <location>
        <begin position="1"/>
        <end position="18"/>
    </location>
</feature>
<evidence type="ECO:0000313" key="3">
    <source>
        <dbReference type="Proteomes" id="UP000293045"/>
    </source>
</evidence>
<dbReference type="AlphaFoldDB" id="A0A4Q9LF98"/>
<proteinExistence type="predicted"/>
<keyword evidence="1" id="KW-0732">Signal</keyword>
<comment type="caution">
    <text evidence="2">The sequence shown here is derived from an EMBL/GenBank/DDBJ whole genome shotgun (WGS) entry which is preliminary data.</text>
</comment>
<dbReference type="Proteomes" id="UP000293045">
    <property type="component" value="Unassembled WGS sequence"/>
</dbReference>
<dbReference type="EMBL" id="PIXR01000546">
    <property type="protein sequence ID" value="TBU06165.1"/>
    <property type="molecule type" value="Genomic_DNA"/>
</dbReference>
<dbReference type="VEuPathDB" id="MicrosporidiaDB:CWI39_0546p0010"/>
<reference evidence="2 3" key="1">
    <citation type="submission" date="2017-12" db="EMBL/GenBank/DDBJ databases">
        <authorList>
            <person name="Pombert J.-F."/>
            <person name="Haag K.L."/>
            <person name="Ebert D."/>
        </authorList>
    </citation>
    <scope>NUCLEOTIDE SEQUENCE [LARGE SCALE GENOMIC DNA]</scope>
    <source>
        <strain evidence="2">IL-BN-2</strain>
    </source>
</reference>
<protein>
    <submittedName>
        <fullName evidence="2">Uncharacterized protein</fullName>
    </submittedName>
</protein>
<name>A0A4Q9LF98_9MICR</name>
<evidence type="ECO:0000313" key="2">
    <source>
        <dbReference type="EMBL" id="TBU06165.1"/>
    </source>
</evidence>
<organism evidence="2 3">
    <name type="scientific">Hamiltosporidium magnivora</name>
    <dbReference type="NCBI Taxonomy" id="148818"/>
    <lineage>
        <taxon>Eukaryota</taxon>
        <taxon>Fungi</taxon>
        <taxon>Fungi incertae sedis</taxon>
        <taxon>Microsporidia</taxon>
        <taxon>Dubosqiidae</taxon>
        <taxon>Hamiltosporidium</taxon>
    </lineage>
</organism>
<gene>
    <name evidence="2" type="ORF">CWI39_0546p0010</name>
</gene>
<evidence type="ECO:0000256" key="1">
    <source>
        <dbReference type="SAM" id="SignalP"/>
    </source>
</evidence>
<feature type="chain" id="PRO_5020812811" evidence="1">
    <location>
        <begin position="19"/>
        <end position="168"/>
    </location>
</feature>
<accession>A0A4Q9LF98</accession>